<dbReference type="InterPro" id="IPR015421">
    <property type="entry name" value="PyrdxlP-dep_Trfase_major"/>
</dbReference>
<keyword evidence="4" id="KW-0808">Transferase</keyword>
<dbReference type="Gene3D" id="3.40.640.10">
    <property type="entry name" value="Type I PLP-dependent aspartate aminotransferase-like (Major domain)"/>
    <property type="match status" value="1"/>
</dbReference>
<dbReference type="GO" id="GO:0010121">
    <property type="term" value="P:L-arginine catabolic process to proline via ornithine"/>
    <property type="evidence" value="ECO:0007669"/>
    <property type="project" value="TreeGrafter"/>
</dbReference>
<evidence type="ECO:0000256" key="4">
    <source>
        <dbReference type="RuleBase" id="RU365036"/>
    </source>
</evidence>
<keyword evidence="3 4" id="KW-0663">Pyridoxal phosphate</keyword>
<dbReference type="PANTHER" id="PTHR11986:SF18">
    <property type="entry name" value="ORNITHINE AMINOTRANSFERASE, MITOCHONDRIAL"/>
    <property type="match status" value="1"/>
</dbReference>
<dbReference type="Pfam" id="PF00202">
    <property type="entry name" value="Aminotran_3"/>
    <property type="match status" value="1"/>
</dbReference>
<name>A0A5B0S1X3_PUCGR</name>
<dbReference type="GO" id="GO:0042802">
    <property type="term" value="F:identical protein binding"/>
    <property type="evidence" value="ECO:0007669"/>
    <property type="project" value="TreeGrafter"/>
</dbReference>
<dbReference type="GO" id="GO:0030170">
    <property type="term" value="F:pyridoxal phosphate binding"/>
    <property type="evidence" value="ECO:0007669"/>
    <property type="project" value="InterPro"/>
</dbReference>
<gene>
    <name evidence="5" type="ORF">PGTUg99_025445</name>
</gene>
<dbReference type="SUPFAM" id="SSF53383">
    <property type="entry name" value="PLP-dependent transferases"/>
    <property type="match status" value="1"/>
</dbReference>
<dbReference type="InterPro" id="IPR015424">
    <property type="entry name" value="PyrdxlP-dep_Trfase"/>
</dbReference>
<dbReference type="GO" id="GO:0004587">
    <property type="term" value="F:ornithine aminotransferase activity"/>
    <property type="evidence" value="ECO:0007669"/>
    <property type="project" value="UniProtKB-EC"/>
</dbReference>
<reference evidence="5 6" key="1">
    <citation type="submission" date="2019-05" db="EMBL/GenBank/DDBJ databases">
        <title>Emergence of the Ug99 lineage of the wheat stem rust pathogen through somatic hybridization.</title>
        <authorList>
            <person name="Li F."/>
            <person name="Upadhyaya N.M."/>
            <person name="Sperschneider J."/>
            <person name="Matny O."/>
            <person name="Nguyen-Phuc H."/>
            <person name="Mago R."/>
            <person name="Raley C."/>
            <person name="Miller M.E."/>
            <person name="Silverstein K.A.T."/>
            <person name="Henningsen E."/>
            <person name="Hirsch C.D."/>
            <person name="Visser B."/>
            <person name="Pretorius Z.A."/>
            <person name="Steffenson B.J."/>
            <person name="Schwessinger B."/>
            <person name="Dodds P.N."/>
            <person name="Figueroa M."/>
        </authorList>
    </citation>
    <scope>NUCLEOTIDE SEQUENCE [LARGE SCALE GENOMIC DNA]</scope>
    <source>
        <strain evidence="5 6">Ug99</strain>
    </source>
</reference>
<evidence type="ECO:0000256" key="2">
    <source>
        <dbReference type="ARBA" id="ARBA00008954"/>
    </source>
</evidence>
<dbReference type="InterPro" id="IPR015422">
    <property type="entry name" value="PyrdxlP-dep_Trfase_small"/>
</dbReference>
<evidence type="ECO:0000313" key="5">
    <source>
        <dbReference type="EMBL" id="KAA1131013.1"/>
    </source>
</evidence>
<dbReference type="Gene3D" id="3.90.1150.10">
    <property type="entry name" value="Aspartate Aminotransferase, domain 1"/>
    <property type="match status" value="1"/>
</dbReference>
<comment type="caution">
    <text evidence="5">The sequence shown here is derived from an EMBL/GenBank/DDBJ whole genome shotgun (WGS) entry which is preliminary data.</text>
</comment>
<evidence type="ECO:0000313" key="6">
    <source>
        <dbReference type="Proteomes" id="UP000325313"/>
    </source>
</evidence>
<comment type="pathway">
    <text evidence="4">Amino-acid biosynthesis; L-proline biosynthesis; L-glutamate 5-semialdehyde from L-ornithine: step 1/1.</text>
</comment>
<comment type="cofactor">
    <cofactor evidence="1 4">
        <name>pyridoxal 5'-phosphate</name>
        <dbReference type="ChEBI" id="CHEBI:597326"/>
    </cofactor>
</comment>
<sequence length="298" mass="32700">MMELSNPRKPSDGNQLTSQALIDLEHQYGAHNYHPLPVVFDRAEGCRVWDPEGNEYIDCHSAHSAVNQGHCHPKILKALVDQSSRLTLSSRAFHNSSLGLFLEKLCVTFGYQRALPMNAGVEAVETALKLARKWAYVKKGVPDGKAIILSVGGNFHGRTLGVMGMSTDPDYRNSFGPFLTSIGSSCPINAPASSGQRSLRYKSESSHSHLQDILIDFCKNVETSRVNYRDIDLNDIERALNAHGKNTAAVLLEPIQGEAGIIVPDDDYIQKVKASCESHKMLLIMDEVQTGLGQTGKL</sequence>
<protein>
    <recommendedName>
        <fullName evidence="4">Ornithine aminotransferase</fullName>
        <ecNumber evidence="4">2.6.1.13</ecNumber>
    </recommendedName>
</protein>
<evidence type="ECO:0000256" key="3">
    <source>
        <dbReference type="ARBA" id="ARBA00022898"/>
    </source>
</evidence>
<dbReference type="InterPro" id="IPR005814">
    <property type="entry name" value="Aminotrans_3"/>
</dbReference>
<dbReference type="AlphaFoldDB" id="A0A5B0S1X3"/>
<evidence type="ECO:0000256" key="1">
    <source>
        <dbReference type="ARBA" id="ARBA00001933"/>
    </source>
</evidence>
<proteinExistence type="inferred from homology"/>
<accession>A0A5B0S1X3</accession>
<dbReference type="GO" id="GO:0005737">
    <property type="term" value="C:cytoplasm"/>
    <property type="evidence" value="ECO:0007669"/>
    <property type="project" value="TreeGrafter"/>
</dbReference>
<comment type="similarity">
    <text evidence="2 4">Belongs to the class-III pyridoxal-phosphate-dependent aminotransferase family.</text>
</comment>
<dbReference type="InterPro" id="IPR050103">
    <property type="entry name" value="Class-III_PLP-dep_AT"/>
</dbReference>
<dbReference type="PANTHER" id="PTHR11986">
    <property type="entry name" value="AMINOTRANSFERASE CLASS III"/>
    <property type="match status" value="1"/>
</dbReference>
<dbReference type="EC" id="2.6.1.13" evidence="4"/>
<dbReference type="GO" id="GO:0019544">
    <property type="term" value="P:L-arginine catabolic process to L-glutamate"/>
    <property type="evidence" value="ECO:0007669"/>
    <property type="project" value="TreeGrafter"/>
</dbReference>
<comment type="catalytic activity">
    <reaction evidence="4">
        <text>a 2-oxocarboxylate + L-ornithine = L-glutamate 5-semialdehyde + an L-alpha-amino acid</text>
        <dbReference type="Rhea" id="RHEA:13877"/>
        <dbReference type="ChEBI" id="CHEBI:35179"/>
        <dbReference type="ChEBI" id="CHEBI:46911"/>
        <dbReference type="ChEBI" id="CHEBI:58066"/>
        <dbReference type="ChEBI" id="CHEBI:59869"/>
        <dbReference type="EC" id="2.6.1.13"/>
    </reaction>
</comment>
<organism evidence="5 6">
    <name type="scientific">Puccinia graminis f. sp. tritici</name>
    <dbReference type="NCBI Taxonomy" id="56615"/>
    <lineage>
        <taxon>Eukaryota</taxon>
        <taxon>Fungi</taxon>
        <taxon>Dikarya</taxon>
        <taxon>Basidiomycota</taxon>
        <taxon>Pucciniomycotina</taxon>
        <taxon>Pucciniomycetes</taxon>
        <taxon>Pucciniales</taxon>
        <taxon>Pucciniaceae</taxon>
        <taxon>Puccinia</taxon>
    </lineage>
</organism>
<dbReference type="EMBL" id="VDEP01000105">
    <property type="protein sequence ID" value="KAA1131013.1"/>
    <property type="molecule type" value="Genomic_DNA"/>
</dbReference>
<dbReference type="GO" id="GO:0055129">
    <property type="term" value="P:L-proline biosynthetic process"/>
    <property type="evidence" value="ECO:0007669"/>
    <property type="project" value="UniProtKB-UniPathway"/>
</dbReference>
<dbReference type="Proteomes" id="UP000325313">
    <property type="component" value="Unassembled WGS sequence"/>
</dbReference>
<dbReference type="UniPathway" id="UPA00098">
    <property type="reaction ID" value="UER00358"/>
</dbReference>
<keyword evidence="4" id="KW-0032">Aminotransferase</keyword>